<feature type="transmembrane region" description="Helical" evidence="6">
    <location>
        <begin position="218"/>
        <end position="236"/>
    </location>
</feature>
<evidence type="ECO:0000313" key="7">
    <source>
        <dbReference type="EMBL" id="KAJ5090912.1"/>
    </source>
</evidence>
<feature type="non-terminal residue" evidence="7">
    <location>
        <position position="262"/>
    </location>
</feature>
<evidence type="ECO:0000256" key="3">
    <source>
        <dbReference type="ARBA" id="ARBA00022692"/>
    </source>
</evidence>
<keyword evidence="8" id="KW-1185">Reference proteome</keyword>
<dbReference type="Proteomes" id="UP001149074">
    <property type="component" value="Unassembled WGS sequence"/>
</dbReference>
<organism evidence="7 8">
    <name type="scientific">Penicillium argentinense</name>
    <dbReference type="NCBI Taxonomy" id="1131581"/>
    <lineage>
        <taxon>Eukaryota</taxon>
        <taxon>Fungi</taxon>
        <taxon>Dikarya</taxon>
        <taxon>Ascomycota</taxon>
        <taxon>Pezizomycotina</taxon>
        <taxon>Eurotiomycetes</taxon>
        <taxon>Eurotiomycetidae</taxon>
        <taxon>Eurotiales</taxon>
        <taxon>Aspergillaceae</taxon>
        <taxon>Penicillium</taxon>
    </lineage>
</organism>
<feature type="transmembrane region" description="Helical" evidence="6">
    <location>
        <begin position="153"/>
        <end position="171"/>
    </location>
</feature>
<evidence type="ECO:0000256" key="4">
    <source>
        <dbReference type="ARBA" id="ARBA00022989"/>
    </source>
</evidence>
<dbReference type="EMBL" id="JAPQKI010000009">
    <property type="protein sequence ID" value="KAJ5090912.1"/>
    <property type="molecule type" value="Genomic_DNA"/>
</dbReference>
<reference evidence="7" key="1">
    <citation type="submission" date="2022-11" db="EMBL/GenBank/DDBJ databases">
        <authorList>
            <person name="Petersen C."/>
        </authorList>
    </citation>
    <scope>NUCLEOTIDE SEQUENCE</scope>
    <source>
        <strain evidence="7">IBT 30761</strain>
    </source>
</reference>
<dbReference type="PANTHER" id="PTHR20855">
    <property type="entry name" value="ADIPOR/PROGESTIN RECEPTOR-RELATED"/>
    <property type="match status" value="1"/>
</dbReference>
<dbReference type="OrthoDB" id="529367at2759"/>
<accession>A0A9W9EZR7</accession>
<dbReference type="GO" id="GO:0016020">
    <property type="term" value="C:membrane"/>
    <property type="evidence" value="ECO:0007669"/>
    <property type="project" value="UniProtKB-SubCell"/>
</dbReference>
<dbReference type="AlphaFoldDB" id="A0A9W9EZR7"/>
<dbReference type="Pfam" id="PF03006">
    <property type="entry name" value="HlyIII"/>
    <property type="match status" value="1"/>
</dbReference>
<evidence type="ECO:0000256" key="5">
    <source>
        <dbReference type="ARBA" id="ARBA00023136"/>
    </source>
</evidence>
<dbReference type="InterPro" id="IPR004254">
    <property type="entry name" value="AdipoR/HlyIII-related"/>
</dbReference>
<feature type="transmembrane region" description="Helical" evidence="6">
    <location>
        <begin position="183"/>
        <end position="203"/>
    </location>
</feature>
<dbReference type="GO" id="GO:0038023">
    <property type="term" value="F:signaling receptor activity"/>
    <property type="evidence" value="ECO:0007669"/>
    <property type="project" value="TreeGrafter"/>
</dbReference>
<proteinExistence type="inferred from homology"/>
<protein>
    <submittedName>
        <fullName evidence="7">Hemolysin-III channel protein Izh2</fullName>
    </submittedName>
</protein>
<dbReference type="PANTHER" id="PTHR20855:SF52">
    <property type="entry name" value="ADIPONECTIN RECEPTOR PROTEIN"/>
    <property type="match status" value="1"/>
</dbReference>
<comment type="similarity">
    <text evidence="2">Belongs to the ADIPOR family.</text>
</comment>
<sequence length="262" mass="29678">AQERHKSCETEGQSSKVLRPYGQIPSRYQDNEFIHRGYRPETNPTHACFSSWLHLHNETVNIYSHLIPSLSSLIAGSLLYKVLKADYPDATIEDHLRSRVCDSQLSSIHFQIIRSTCIWLQLDFVRIIVLTLGDFISGIDMTFYCEPTLKHKYWTMVSPPTLNLLAVMVLLSPQTQAPQWRTLRVATFVGTGLSGIVPIAHGIKTFGLDQMTKQSGMLYYIFEGLLLLLGAFFYMVGLEPFSEEQFLTGLDANTRISRTGTI</sequence>
<name>A0A9W9EZR7_9EURO</name>
<keyword evidence="5 6" id="KW-0472">Membrane</keyword>
<keyword evidence="4 6" id="KW-1133">Transmembrane helix</keyword>
<evidence type="ECO:0000256" key="6">
    <source>
        <dbReference type="SAM" id="Phobius"/>
    </source>
</evidence>
<dbReference type="GeneID" id="81361066"/>
<evidence type="ECO:0000256" key="1">
    <source>
        <dbReference type="ARBA" id="ARBA00004141"/>
    </source>
</evidence>
<evidence type="ECO:0000313" key="8">
    <source>
        <dbReference type="Proteomes" id="UP001149074"/>
    </source>
</evidence>
<gene>
    <name evidence="7" type="ORF">N7532_009596</name>
</gene>
<evidence type="ECO:0000256" key="2">
    <source>
        <dbReference type="ARBA" id="ARBA00007018"/>
    </source>
</evidence>
<keyword evidence="3 6" id="KW-0812">Transmembrane</keyword>
<dbReference type="RefSeq" id="XP_056472893.1">
    <property type="nucleotide sequence ID" value="XM_056622087.1"/>
</dbReference>
<dbReference type="GO" id="GO:0006882">
    <property type="term" value="P:intracellular zinc ion homeostasis"/>
    <property type="evidence" value="ECO:0007669"/>
    <property type="project" value="TreeGrafter"/>
</dbReference>
<comment type="caution">
    <text evidence="7">The sequence shown here is derived from an EMBL/GenBank/DDBJ whole genome shotgun (WGS) entry which is preliminary data.</text>
</comment>
<reference evidence="7" key="2">
    <citation type="journal article" date="2023" name="IMA Fungus">
        <title>Comparative genomic study of the Penicillium genus elucidates a diverse pangenome and 15 lateral gene transfer events.</title>
        <authorList>
            <person name="Petersen C."/>
            <person name="Sorensen T."/>
            <person name="Nielsen M.R."/>
            <person name="Sondergaard T.E."/>
            <person name="Sorensen J.L."/>
            <person name="Fitzpatrick D.A."/>
            <person name="Frisvad J.C."/>
            <person name="Nielsen K.L."/>
        </authorList>
    </citation>
    <scope>NUCLEOTIDE SEQUENCE</scope>
    <source>
        <strain evidence="7">IBT 30761</strain>
    </source>
</reference>
<comment type="subcellular location">
    <subcellularLocation>
        <location evidence="1">Membrane</location>
        <topology evidence="1">Multi-pass membrane protein</topology>
    </subcellularLocation>
</comment>